<feature type="coiled-coil region" evidence="1">
    <location>
        <begin position="260"/>
        <end position="294"/>
    </location>
</feature>
<gene>
    <name evidence="3" type="ORF">KN71_002680</name>
</gene>
<proteinExistence type="predicted"/>
<dbReference type="Proteomes" id="UP000029712">
    <property type="component" value="Chromosome"/>
</dbReference>
<dbReference type="Pfam" id="PF04778">
    <property type="entry name" value="LMP"/>
    <property type="match status" value="1"/>
</dbReference>
<dbReference type="EMBL" id="CP033021">
    <property type="protein sequence ID" value="AYN65576.1"/>
    <property type="molecule type" value="Genomic_DNA"/>
</dbReference>
<evidence type="ECO:0000313" key="3">
    <source>
        <dbReference type="EMBL" id="AYN65576.1"/>
    </source>
</evidence>
<dbReference type="RefSeq" id="WP_036438748.1">
    <property type="nucleotide sequence ID" value="NZ_CP033021.1"/>
</dbReference>
<accession>A0A454CAA8</accession>
<reference evidence="3 4" key="2">
    <citation type="submission" date="2018-10" db="EMBL/GenBank/DDBJ databases">
        <title>Detection and isolation of Mycoplasma hominis as a predominant microorganism from pelvic cavity of patient with salpingitis and tubo-ovarian abscess.</title>
        <authorList>
            <person name="Guschin A.E."/>
            <person name="Khayrullina G.A."/>
            <person name="Rakovskaya I.V."/>
            <person name="Shelenkov A.A."/>
            <person name="Shagin D.A."/>
        </authorList>
    </citation>
    <scope>NUCLEOTIDE SEQUENCE [LARGE SCALE GENOMIC DNA]</scope>
    <source>
        <strain evidence="4">TOA</strain>
    </source>
</reference>
<keyword evidence="2" id="KW-0732">Signal</keyword>
<evidence type="ECO:0000313" key="4">
    <source>
        <dbReference type="Proteomes" id="UP000029712"/>
    </source>
</evidence>
<evidence type="ECO:0000256" key="2">
    <source>
        <dbReference type="SAM" id="SignalP"/>
    </source>
</evidence>
<protein>
    <submittedName>
        <fullName evidence="3">Lmp protein</fullName>
    </submittedName>
</protein>
<keyword evidence="1" id="KW-0175">Coiled coil</keyword>
<dbReference type="AlphaFoldDB" id="A0A454CAA8"/>
<feature type="chain" id="PRO_5019255643" evidence="2">
    <location>
        <begin position="23"/>
        <end position="668"/>
    </location>
</feature>
<reference evidence="3 4" key="1">
    <citation type="submission" date="2014-08" db="EMBL/GenBank/DDBJ databases">
        <authorList>
            <person name="Kuleshov K."/>
            <person name="Dedkov V."/>
            <person name="Markelov M."/>
            <person name="Pimkina E."/>
        </authorList>
    </citation>
    <scope>NUCLEOTIDE SEQUENCE [LARGE SCALE GENOMIC DNA]</scope>
    <source>
        <strain evidence="4">TOA</strain>
    </source>
</reference>
<organism evidence="3 4">
    <name type="scientific">Metamycoplasma hominis</name>
    <name type="common">Mycoplasma hominis</name>
    <dbReference type="NCBI Taxonomy" id="2098"/>
    <lineage>
        <taxon>Bacteria</taxon>
        <taxon>Bacillati</taxon>
        <taxon>Mycoplasmatota</taxon>
        <taxon>Mycoplasmoidales</taxon>
        <taxon>Metamycoplasmataceae</taxon>
        <taxon>Metamycoplasma</taxon>
    </lineage>
</organism>
<dbReference type="InterPro" id="IPR006864">
    <property type="entry name" value="LMP_rpt"/>
</dbReference>
<feature type="signal peptide" evidence="2">
    <location>
        <begin position="1"/>
        <end position="22"/>
    </location>
</feature>
<evidence type="ECO:0000256" key="1">
    <source>
        <dbReference type="SAM" id="Coils"/>
    </source>
</evidence>
<name>A0A454CAA8_METHO</name>
<sequence length="668" mass="78172">MNNKSKKIVLPLAIFCGGLSIAAIATVAIRSCQNKVDKKTQKESLFKKFKILQEELQLLLENKNIQGIYSIEEQNVFDNSKMINIESPIDNIHQEIFKIKSSIDSLNAKIQKQSMQKLLFAAKKQLENIIHAMRILDNKLIDNDDDIQKTKKDLNSQIINALEVYNKNNIDEINNLNKSLTFKISEVEDILIKFKKSKEQEFEKLQKTRKLVEEFLAKDVVKSDYYANIVRNLNREVARRGNVSISSNKSEIVATNIHLNEILKQSKEFVEDDMQKLRDRLISLIVEAKEYIENKMRPRDKYNAYIERIEWSIRKHNISALHTREEIIQVINEISVAYLDAKKLLINNSLDDVNNSLQKFNKLDSSVKDPDFLGVTQQLNEIKQKALQELTNIKNNSSQLATIDEASKYENDIQEIQEKFVKDLIKIFDGNINTDRINWLFHDWNTAPYIRGEVLKETDGLYFEGISSEWNNKFAKNAVKFEQSQYEIDKSKNTVVETKEKKILFKNMTFDEYVSNFNKTMSEVEKRLWFYCDVVWKKILSNFKEHKATTATLKRGSYSIPYTRIDPNKSIYKEVNDTIKRLEQSGKYASKISEWKTKLDELTLKLPNNSNQLESINKWVEWFGLKDAPEGMFEYFKEVNKTPWLLKSLDLNKELEKFLTELKQNPEN</sequence>